<dbReference type="Proteomes" id="UP000632289">
    <property type="component" value="Unassembled WGS sequence"/>
</dbReference>
<keyword evidence="3" id="KW-1185">Reference proteome</keyword>
<evidence type="ECO:0000313" key="2">
    <source>
        <dbReference type="EMBL" id="MBD3933014.1"/>
    </source>
</evidence>
<protein>
    <submittedName>
        <fullName evidence="2">Uncharacterized protein</fullName>
    </submittedName>
</protein>
<organism evidence="2 3">
    <name type="scientific">Streptomyces chumphonensis</name>
    <dbReference type="NCBI Taxonomy" id="1214925"/>
    <lineage>
        <taxon>Bacteria</taxon>
        <taxon>Bacillati</taxon>
        <taxon>Actinomycetota</taxon>
        <taxon>Actinomycetes</taxon>
        <taxon>Kitasatosporales</taxon>
        <taxon>Streptomycetaceae</taxon>
        <taxon>Streptomyces</taxon>
    </lineage>
</organism>
<gene>
    <name evidence="2" type="ORF">IF129_15825</name>
</gene>
<sequence length="105" mass="11527">MEDESLKDWAERRNGRIGRLRAVHAVTGQGPRGAHVEPEAPRVIERWNGYAWEPHVFAASLAEAKAVLYPQEDEAPSGQPGPGARPPRPGRGRHRKPRAGEPDGP</sequence>
<accession>A0A927IDU2</accession>
<reference evidence="2" key="1">
    <citation type="submission" date="2020-09" db="EMBL/GenBank/DDBJ databases">
        <title>Secondary metabolite and genome analysis of marine Streptomyces chumphonensis KK1-2T.</title>
        <authorList>
            <person name="Phongsopitanun W."/>
            <person name="Kanchanasin P."/>
            <person name="Pittayakhajonwut P."/>
            <person name="Suwanborirux K."/>
            <person name="Tanasupawat S."/>
        </authorList>
    </citation>
    <scope>NUCLEOTIDE SEQUENCE</scope>
    <source>
        <strain evidence="2">KK1-2</strain>
    </source>
</reference>
<name>A0A927IDU2_9ACTN</name>
<dbReference type="EMBL" id="JACXYU010000007">
    <property type="protein sequence ID" value="MBD3933014.1"/>
    <property type="molecule type" value="Genomic_DNA"/>
</dbReference>
<dbReference type="RefSeq" id="WP_191210301.1">
    <property type="nucleotide sequence ID" value="NZ_BAABKL010000050.1"/>
</dbReference>
<feature type="compositionally biased region" description="Basic residues" evidence="1">
    <location>
        <begin position="88"/>
        <end position="97"/>
    </location>
</feature>
<comment type="caution">
    <text evidence="2">The sequence shown here is derived from an EMBL/GenBank/DDBJ whole genome shotgun (WGS) entry which is preliminary data.</text>
</comment>
<proteinExistence type="predicted"/>
<dbReference type="AlphaFoldDB" id="A0A927IDU2"/>
<dbReference type="Pfam" id="PF19565">
    <property type="entry name" value="DUF6087"/>
    <property type="match status" value="1"/>
</dbReference>
<evidence type="ECO:0000256" key="1">
    <source>
        <dbReference type="SAM" id="MobiDB-lite"/>
    </source>
</evidence>
<dbReference type="InterPro" id="IPR045733">
    <property type="entry name" value="DUF6087"/>
</dbReference>
<evidence type="ECO:0000313" key="3">
    <source>
        <dbReference type="Proteomes" id="UP000632289"/>
    </source>
</evidence>
<feature type="region of interest" description="Disordered" evidence="1">
    <location>
        <begin position="69"/>
        <end position="105"/>
    </location>
</feature>